<evidence type="ECO:0008006" key="4">
    <source>
        <dbReference type="Google" id="ProtNLM"/>
    </source>
</evidence>
<protein>
    <recommendedName>
        <fullName evidence="4">Sulfotransferase</fullName>
    </recommendedName>
</protein>
<dbReference type="Proteomes" id="UP000015106">
    <property type="component" value="Chromosome 1"/>
</dbReference>
<evidence type="ECO:0000256" key="1">
    <source>
        <dbReference type="SAM" id="Phobius"/>
    </source>
</evidence>
<dbReference type="AlphaFoldDB" id="A0A8R7P0J3"/>
<keyword evidence="1" id="KW-1133">Transmembrane helix</keyword>
<dbReference type="EnsemblPlants" id="TuG1812G0100002919.01.T02">
    <property type="protein sequence ID" value="TuG1812G0100002919.01.T02"/>
    <property type="gene ID" value="TuG1812G0100002919.01"/>
</dbReference>
<evidence type="ECO:0000313" key="3">
    <source>
        <dbReference type="Proteomes" id="UP000015106"/>
    </source>
</evidence>
<organism evidence="2 3">
    <name type="scientific">Triticum urartu</name>
    <name type="common">Red wild einkorn</name>
    <name type="synonym">Crithodium urartu</name>
    <dbReference type="NCBI Taxonomy" id="4572"/>
    <lineage>
        <taxon>Eukaryota</taxon>
        <taxon>Viridiplantae</taxon>
        <taxon>Streptophyta</taxon>
        <taxon>Embryophyta</taxon>
        <taxon>Tracheophyta</taxon>
        <taxon>Spermatophyta</taxon>
        <taxon>Magnoliopsida</taxon>
        <taxon>Liliopsida</taxon>
        <taxon>Poales</taxon>
        <taxon>Poaceae</taxon>
        <taxon>BOP clade</taxon>
        <taxon>Pooideae</taxon>
        <taxon>Triticodae</taxon>
        <taxon>Triticeae</taxon>
        <taxon>Triticinae</taxon>
        <taxon>Triticum</taxon>
    </lineage>
</organism>
<accession>A0A8R7P0J3</accession>
<name>A0A8R7P0J3_TRIUA</name>
<keyword evidence="1" id="KW-0812">Transmembrane</keyword>
<keyword evidence="1" id="KW-0472">Membrane</keyword>
<reference evidence="2" key="3">
    <citation type="submission" date="2022-06" db="UniProtKB">
        <authorList>
            <consortium name="EnsemblPlants"/>
        </authorList>
    </citation>
    <scope>IDENTIFICATION</scope>
</reference>
<dbReference type="PANTHER" id="PTHR32175">
    <property type="entry name" value="PROTEIN, PUTATIVE, EXPRESSED-RELATED"/>
    <property type="match status" value="1"/>
</dbReference>
<reference evidence="2" key="2">
    <citation type="submission" date="2018-03" db="EMBL/GenBank/DDBJ databases">
        <title>The Triticum urartu genome reveals the dynamic nature of wheat genome evolution.</title>
        <authorList>
            <person name="Ling H."/>
            <person name="Ma B."/>
            <person name="Shi X."/>
            <person name="Liu H."/>
            <person name="Dong L."/>
            <person name="Sun H."/>
            <person name="Cao Y."/>
            <person name="Gao Q."/>
            <person name="Zheng S."/>
            <person name="Li Y."/>
            <person name="Yu Y."/>
            <person name="Du H."/>
            <person name="Qi M."/>
            <person name="Li Y."/>
            <person name="Yu H."/>
            <person name="Cui Y."/>
            <person name="Wang N."/>
            <person name="Chen C."/>
            <person name="Wu H."/>
            <person name="Zhao Y."/>
            <person name="Zhang J."/>
            <person name="Li Y."/>
            <person name="Zhou W."/>
            <person name="Zhang B."/>
            <person name="Hu W."/>
            <person name="Eijk M."/>
            <person name="Tang J."/>
            <person name="Witsenboer H."/>
            <person name="Zhao S."/>
            <person name="Li Z."/>
            <person name="Zhang A."/>
            <person name="Wang D."/>
            <person name="Liang C."/>
        </authorList>
    </citation>
    <scope>NUCLEOTIDE SEQUENCE [LARGE SCALE GENOMIC DNA]</scope>
    <source>
        <strain evidence="2">cv. G1812</strain>
    </source>
</reference>
<dbReference type="Gramene" id="TuG1812G0100002919.01.T02">
    <property type="protein sequence ID" value="TuG1812G0100002919.01.T02"/>
    <property type="gene ID" value="TuG1812G0100002919.01"/>
</dbReference>
<dbReference type="InterPro" id="IPR052796">
    <property type="entry name" value="Nod_factor_sulfotransferase"/>
</dbReference>
<gene>
    <name evidence="2" type="primary">LOC125517290</name>
</gene>
<reference evidence="3" key="1">
    <citation type="journal article" date="2013" name="Nature">
        <title>Draft genome of the wheat A-genome progenitor Triticum urartu.</title>
        <authorList>
            <person name="Ling H.Q."/>
            <person name="Zhao S."/>
            <person name="Liu D."/>
            <person name="Wang J."/>
            <person name="Sun H."/>
            <person name="Zhang C."/>
            <person name="Fan H."/>
            <person name="Li D."/>
            <person name="Dong L."/>
            <person name="Tao Y."/>
            <person name="Gao C."/>
            <person name="Wu H."/>
            <person name="Li Y."/>
            <person name="Cui Y."/>
            <person name="Guo X."/>
            <person name="Zheng S."/>
            <person name="Wang B."/>
            <person name="Yu K."/>
            <person name="Liang Q."/>
            <person name="Yang W."/>
            <person name="Lou X."/>
            <person name="Chen J."/>
            <person name="Feng M."/>
            <person name="Jian J."/>
            <person name="Zhang X."/>
            <person name="Luo G."/>
            <person name="Jiang Y."/>
            <person name="Liu J."/>
            <person name="Wang Z."/>
            <person name="Sha Y."/>
            <person name="Zhang B."/>
            <person name="Wu H."/>
            <person name="Tang D."/>
            <person name="Shen Q."/>
            <person name="Xue P."/>
            <person name="Zou S."/>
            <person name="Wang X."/>
            <person name="Liu X."/>
            <person name="Wang F."/>
            <person name="Yang Y."/>
            <person name="An X."/>
            <person name="Dong Z."/>
            <person name="Zhang K."/>
            <person name="Zhang X."/>
            <person name="Luo M.C."/>
            <person name="Dvorak J."/>
            <person name="Tong Y."/>
            <person name="Wang J."/>
            <person name="Yang H."/>
            <person name="Li Z."/>
            <person name="Wang D."/>
            <person name="Zhang A."/>
            <person name="Wang J."/>
        </authorList>
    </citation>
    <scope>NUCLEOTIDE SEQUENCE</scope>
    <source>
        <strain evidence="3">cv. G1812</strain>
    </source>
</reference>
<feature type="transmembrane region" description="Helical" evidence="1">
    <location>
        <begin position="21"/>
        <end position="41"/>
    </location>
</feature>
<proteinExistence type="predicted"/>
<sequence>MLQAKMIVYSSKSSKGTLFPVQSMLVFFIALFGLYACYFSFTQIALENEEEMNGAEERTNVLCKRPSEIPYDQMQYVHFPRPMSYDRGECACTPVRFFVIISMQRSGSGWFETLLNSHPNVSSNGEIFSVRERREDIASILWTLDKLYDLDWRTSAAKNECTAAFGLKWMLNQGLMDYPDEIVDYLIKKGVMVIFLFRRNTLRRLVSVLANDHDKKEKQLNGTHKAHVHSQEEAEILARFKPEVGVSSLIPSMRSAEQSMDACLRRFRATRHMILYYEDLIRDNNVSSPAISIISYHILPSFQNIVCPRFLRSNFDHKFNQRIHWYNFCSRRSRSRWLNLWSKLKHGNRGSTIIWNEGSIIH</sequence>
<evidence type="ECO:0000313" key="2">
    <source>
        <dbReference type="EnsemblPlants" id="TuG1812G0100002919.01.T02"/>
    </source>
</evidence>
<dbReference type="InterPro" id="IPR027417">
    <property type="entry name" value="P-loop_NTPase"/>
</dbReference>
<dbReference type="PANTHER" id="PTHR32175:SF4">
    <property type="entry name" value="SULFOTRANSFERASE"/>
    <property type="match status" value="1"/>
</dbReference>
<dbReference type="SUPFAM" id="SSF52540">
    <property type="entry name" value="P-loop containing nucleoside triphosphate hydrolases"/>
    <property type="match status" value="1"/>
</dbReference>
<keyword evidence="3" id="KW-1185">Reference proteome</keyword>
<dbReference type="Gene3D" id="3.40.50.300">
    <property type="entry name" value="P-loop containing nucleotide triphosphate hydrolases"/>
    <property type="match status" value="1"/>
</dbReference>